<dbReference type="EMBL" id="FNCG01000007">
    <property type="protein sequence ID" value="SDH16863.1"/>
    <property type="molecule type" value="Genomic_DNA"/>
</dbReference>
<dbReference type="AlphaFoldDB" id="A0A1G8A7K6"/>
<evidence type="ECO:0000313" key="1">
    <source>
        <dbReference type="EMBL" id="SDH16863.1"/>
    </source>
</evidence>
<dbReference type="RefSeq" id="WP_091168666.1">
    <property type="nucleotide sequence ID" value="NZ_FNCG01000007.1"/>
</dbReference>
<reference evidence="2" key="1">
    <citation type="submission" date="2016-10" db="EMBL/GenBank/DDBJ databases">
        <authorList>
            <person name="Varghese N."/>
            <person name="Submissions S."/>
        </authorList>
    </citation>
    <scope>NUCLEOTIDE SEQUENCE [LARGE SCALE GENOMIC DNA]</scope>
    <source>
        <strain evidence="2">Gh-67</strain>
    </source>
</reference>
<protein>
    <submittedName>
        <fullName evidence="1">Uncharacterized protein</fullName>
    </submittedName>
</protein>
<sequence length="92" mass="10713">MANYPITITLDKEVHHFEVGEYPHHDETRCRYQVYEGGSMVASFEPDAQDFLHICQNKAGFKEELLYLLADQIEAQLQHPGNKHLDLKNKEQ</sequence>
<name>A0A1G8A7K6_9SPHI</name>
<gene>
    <name evidence="1" type="ORF">SAMN05192573_107115</name>
</gene>
<keyword evidence="2" id="KW-1185">Reference proteome</keyword>
<accession>A0A1G8A7K6</accession>
<dbReference type="STRING" id="551996.SAMN05192573_107115"/>
<proteinExistence type="predicted"/>
<dbReference type="Proteomes" id="UP000199705">
    <property type="component" value="Unassembled WGS sequence"/>
</dbReference>
<organism evidence="1 2">
    <name type="scientific">Mucilaginibacter gossypii</name>
    <dbReference type="NCBI Taxonomy" id="551996"/>
    <lineage>
        <taxon>Bacteria</taxon>
        <taxon>Pseudomonadati</taxon>
        <taxon>Bacteroidota</taxon>
        <taxon>Sphingobacteriia</taxon>
        <taxon>Sphingobacteriales</taxon>
        <taxon>Sphingobacteriaceae</taxon>
        <taxon>Mucilaginibacter</taxon>
    </lineage>
</organism>
<evidence type="ECO:0000313" key="2">
    <source>
        <dbReference type="Proteomes" id="UP000199705"/>
    </source>
</evidence>